<dbReference type="Pfam" id="PF13731">
    <property type="entry name" value="WxL"/>
    <property type="match status" value="1"/>
</dbReference>
<feature type="compositionally biased region" description="Basic and acidic residues" evidence="1">
    <location>
        <begin position="30"/>
        <end position="39"/>
    </location>
</feature>
<feature type="signal peptide" evidence="2">
    <location>
        <begin position="1"/>
        <end position="28"/>
    </location>
</feature>
<dbReference type="Proteomes" id="UP000095256">
    <property type="component" value="Unassembled WGS sequence"/>
</dbReference>
<dbReference type="InterPro" id="IPR027994">
    <property type="entry name" value="WxL_dom"/>
</dbReference>
<gene>
    <name evidence="4" type="ORF">BCR26_06605</name>
</gene>
<organism evidence="4 5">
    <name type="scientific">Enterococcus rivorum</name>
    <dbReference type="NCBI Taxonomy" id="762845"/>
    <lineage>
        <taxon>Bacteria</taxon>
        <taxon>Bacillati</taxon>
        <taxon>Bacillota</taxon>
        <taxon>Bacilli</taxon>
        <taxon>Lactobacillales</taxon>
        <taxon>Enterococcaceae</taxon>
        <taxon>Enterococcus</taxon>
    </lineage>
</organism>
<dbReference type="AlphaFoldDB" id="A0A1E5KSQ6"/>
<feature type="region of interest" description="Disordered" evidence="1">
    <location>
        <begin position="30"/>
        <end position="70"/>
    </location>
</feature>
<keyword evidence="5" id="KW-1185">Reference proteome</keyword>
<evidence type="ECO:0000313" key="4">
    <source>
        <dbReference type="EMBL" id="OEH80896.1"/>
    </source>
</evidence>
<dbReference type="STRING" id="762845.BCR26_06605"/>
<accession>A0A1E5KSQ6</accession>
<evidence type="ECO:0000259" key="3">
    <source>
        <dbReference type="Pfam" id="PF13731"/>
    </source>
</evidence>
<sequence>MKKSLKLVSAAFMATLAFGMLLPTAVKAEGETGKPDVTSKGKIKFTQDDTVNPPNVGPGEGGEEIEEPTQNPAKLPLKIVSVTDLDFDTHKIVANDLDKKFNATAFKTKTKGENPKDVILPHFVRFQDIRSDGENNHYTVSAKLTKQFSDGNKTLTGASIEYKNLSLVSGTNNATLPDTKDGALVNTFTLTEKGGPETVFTNKQDGKGFGVFEIVFGDIKKPIENASDYENIVLTVPGDNVIKTGDYQAEITWSIAEVK</sequence>
<protein>
    <recommendedName>
        <fullName evidence="3">WxL domain-containing protein</fullName>
    </recommendedName>
</protein>
<dbReference type="EMBL" id="MIEK01000078">
    <property type="protein sequence ID" value="OEH80896.1"/>
    <property type="molecule type" value="Genomic_DNA"/>
</dbReference>
<keyword evidence="2" id="KW-0732">Signal</keyword>
<evidence type="ECO:0000256" key="2">
    <source>
        <dbReference type="SAM" id="SignalP"/>
    </source>
</evidence>
<evidence type="ECO:0000256" key="1">
    <source>
        <dbReference type="SAM" id="MobiDB-lite"/>
    </source>
</evidence>
<proteinExistence type="predicted"/>
<dbReference type="RefSeq" id="WP_069700183.1">
    <property type="nucleotide sequence ID" value="NZ_JAGGMA010000006.1"/>
</dbReference>
<evidence type="ECO:0000313" key="5">
    <source>
        <dbReference type="Proteomes" id="UP000095256"/>
    </source>
</evidence>
<feature type="domain" description="WxL" evidence="3">
    <location>
        <begin position="36"/>
        <end position="257"/>
    </location>
</feature>
<name>A0A1E5KSQ6_9ENTE</name>
<reference evidence="4 5" key="1">
    <citation type="submission" date="2016-09" db="EMBL/GenBank/DDBJ databases">
        <authorList>
            <person name="Capua I."/>
            <person name="De Benedictis P."/>
            <person name="Joannis T."/>
            <person name="Lombin L.H."/>
            <person name="Cattoli G."/>
        </authorList>
    </citation>
    <scope>NUCLEOTIDE SEQUENCE [LARGE SCALE GENOMIC DNA]</scope>
    <source>
        <strain evidence="4 5">LMG 25899</strain>
    </source>
</reference>
<comment type="caution">
    <text evidence="4">The sequence shown here is derived from an EMBL/GenBank/DDBJ whole genome shotgun (WGS) entry which is preliminary data.</text>
</comment>
<dbReference type="OrthoDB" id="2191863at2"/>
<feature type="chain" id="PRO_5009180453" description="WxL domain-containing protein" evidence="2">
    <location>
        <begin position="29"/>
        <end position="259"/>
    </location>
</feature>